<sequence>MTAAPRRAAEAAGAASGPLAGGTVVLLADALGGVVKIPGDVVDYMALTGLLLACAGLAGVLRLARRVRPHRLTAAGGALAGLGIALAGAVPAVPVFATGLMAAGLLASPLLAVPRACAARTPGAPAWGQAAALAGTAAAAWIATARSADPGTALVVAGLLAAVLAAAFAAGAGAAPAPSGRPAARGALRDVRAALPVHLLTGWIVGASLMGGLHLLTFRWDLLGADPVRYLAWALLPALVLVVLGRRAAEAAQTLPWLLLAGAAAPLLMACAPGPELLAAGFAVALAAACLATAALDTAVLRPLPETRLLAAAGLTGAAAVVGAMAGFGCAAALRGSFAEGTALALTALPPVLGALLALLVRGPELSPPPFLHVRALSVPRGKVPLRRAGLAMAAGETVALSGPGASVLLAALAGHAPCRGRILLGGADLTALDAGQRMRLGLCHLAGPEPRVPDGRPVAEGLAGHAHAMGHADPDGAARAALDVFPALRGLGGGHVTTMTDAQRHLLSLAEALLTRPRLLLVDGIAAGPSAGAVHAVLSRLAATGTAVLVAVPAAPEIHALARRGYAVERDRVTEIPVPAPDEARRPAVAESTGGSAR</sequence>
<keyword evidence="5" id="KW-1133">Transmembrane helix</keyword>
<feature type="transmembrane region" description="Helical" evidence="5">
    <location>
        <begin position="76"/>
        <end position="106"/>
    </location>
</feature>
<feature type="transmembrane region" description="Helical" evidence="5">
    <location>
        <begin position="126"/>
        <end position="145"/>
    </location>
</feature>
<dbReference type="PANTHER" id="PTHR43820">
    <property type="entry name" value="HIGH-AFFINITY BRANCHED-CHAIN AMINO ACID TRANSPORT ATP-BINDING PROTEIN LIVF"/>
    <property type="match status" value="1"/>
</dbReference>
<dbReference type="InterPro" id="IPR052156">
    <property type="entry name" value="BCAA_Transport_ATP-bd_LivF"/>
</dbReference>
<dbReference type="PANTHER" id="PTHR43820:SF4">
    <property type="entry name" value="HIGH-AFFINITY BRANCHED-CHAIN AMINO ACID TRANSPORT ATP-BINDING PROTEIN LIVF"/>
    <property type="match status" value="1"/>
</dbReference>
<feature type="transmembrane region" description="Helical" evidence="5">
    <location>
        <begin position="44"/>
        <end position="64"/>
    </location>
</feature>
<feature type="region of interest" description="Disordered" evidence="4">
    <location>
        <begin position="578"/>
        <end position="599"/>
    </location>
</feature>
<protein>
    <recommendedName>
        <fullName evidence="8">ABC transporter domain-containing protein</fullName>
    </recommendedName>
</protein>
<feature type="transmembrane region" description="Helical" evidence="5">
    <location>
        <begin position="152"/>
        <end position="175"/>
    </location>
</feature>
<feature type="transmembrane region" description="Helical" evidence="5">
    <location>
        <begin position="12"/>
        <end position="32"/>
    </location>
</feature>
<feature type="transmembrane region" description="Helical" evidence="5">
    <location>
        <begin position="308"/>
        <end position="334"/>
    </location>
</feature>
<accession>A0ABV4QWN6</accession>
<evidence type="ECO:0000256" key="3">
    <source>
        <dbReference type="ARBA" id="ARBA00022970"/>
    </source>
</evidence>
<dbReference type="InterPro" id="IPR027417">
    <property type="entry name" value="P-loop_NTPase"/>
</dbReference>
<evidence type="ECO:0000256" key="4">
    <source>
        <dbReference type="SAM" id="MobiDB-lite"/>
    </source>
</evidence>
<feature type="transmembrane region" description="Helical" evidence="5">
    <location>
        <begin position="341"/>
        <end position="361"/>
    </location>
</feature>
<dbReference type="RefSeq" id="WP_371941666.1">
    <property type="nucleotide sequence ID" value="NZ_JAXCEH010000008.1"/>
</dbReference>
<reference evidence="6 7" key="1">
    <citation type="submission" date="2023-11" db="EMBL/GenBank/DDBJ databases">
        <title>Actinomadura monticuli sp. nov., isolated from volcanic ash.</title>
        <authorList>
            <person name="Lee S.D."/>
            <person name="Yang H."/>
            <person name="Kim I.S."/>
        </authorList>
    </citation>
    <scope>NUCLEOTIDE SEQUENCE [LARGE SCALE GENOMIC DNA]</scope>
    <source>
        <strain evidence="6 7">DSM 45346</strain>
    </source>
</reference>
<dbReference type="Gene3D" id="3.40.50.300">
    <property type="entry name" value="P-loop containing nucleotide triphosphate hydrolases"/>
    <property type="match status" value="1"/>
</dbReference>
<feature type="transmembrane region" description="Helical" evidence="5">
    <location>
        <begin position="195"/>
        <end position="218"/>
    </location>
</feature>
<feature type="transmembrane region" description="Helical" evidence="5">
    <location>
        <begin position="230"/>
        <end position="249"/>
    </location>
</feature>
<keyword evidence="5" id="KW-0472">Membrane</keyword>
<dbReference type="SUPFAM" id="SSF52540">
    <property type="entry name" value="P-loop containing nucleoside triphosphate hydrolases"/>
    <property type="match status" value="1"/>
</dbReference>
<keyword evidence="3" id="KW-0029">Amino-acid transport</keyword>
<gene>
    <name evidence="6" type="ORF">SM436_15035</name>
</gene>
<evidence type="ECO:0000256" key="5">
    <source>
        <dbReference type="SAM" id="Phobius"/>
    </source>
</evidence>
<evidence type="ECO:0000313" key="7">
    <source>
        <dbReference type="Proteomes" id="UP001569904"/>
    </source>
</evidence>
<evidence type="ECO:0000256" key="1">
    <source>
        <dbReference type="ARBA" id="ARBA00005417"/>
    </source>
</evidence>
<comment type="caution">
    <text evidence="6">The sequence shown here is derived from an EMBL/GenBank/DDBJ whole genome shotgun (WGS) entry which is preliminary data.</text>
</comment>
<comment type="similarity">
    <text evidence="1">Belongs to the ABC transporter superfamily.</text>
</comment>
<evidence type="ECO:0000256" key="2">
    <source>
        <dbReference type="ARBA" id="ARBA00022448"/>
    </source>
</evidence>
<evidence type="ECO:0000313" key="6">
    <source>
        <dbReference type="EMBL" id="MFA1555002.1"/>
    </source>
</evidence>
<evidence type="ECO:0008006" key="8">
    <source>
        <dbReference type="Google" id="ProtNLM"/>
    </source>
</evidence>
<keyword evidence="7" id="KW-1185">Reference proteome</keyword>
<keyword evidence="2" id="KW-0813">Transport</keyword>
<dbReference type="EMBL" id="JAXCEH010000008">
    <property type="protein sequence ID" value="MFA1555002.1"/>
    <property type="molecule type" value="Genomic_DNA"/>
</dbReference>
<name>A0ABV4QWN6_9ACTN</name>
<organism evidence="6 7">
    <name type="scientific">Actinomadura chokoriensis</name>
    <dbReference type="NCBI Taxonomy" id="454156"/>
    <lineage>
        <taxon>Bacteria</taxon>
        <taxon>Bacillati</taxon>
        <taxon>Actinomycetota</taxon>
        <taxon>Actinomycetes</taxon>
        <taxon>Streptosporangiales</taxon>
        <taxon>Thermomonosporaceae</taxon>
        <taxon>Actinomadura</taxon>
    </lineage>
</organism>
<dbReference type="Proteomes" id="UP001569904">
    <property type="component" value="Unassembled WGS sequence"/>
</dbReference>
<proteinExistence type="inferred from homology"/>
<feature type="transmembrane region" description="Helical" evidence="5">
    <location>
        <begin position="277"/>
        <end position="296"/>
    </location>
</feature>
<keyword evidence="5" id="KW-0812">Transmembrane</keyword>